<dbReference type="Proteomes" id="UP000238169">
    <property type="component" value="Unassembled WGS sequence"/>
</dbReference>
<evidence type="ECO:0000259" key="3">
    <source>
        <dbReference type="Pfam" id="PF22725"/>
    </source>
</evidence>
<dbReference type="Pfam" id="PF01408">
    <property type="entry name" value="GFO_IDH_MocA"/>
    <property type="match status" value="1"/>
</dbReference>
<protein>
    <submittedName>
        <fullName evidence="4">1-carboxy-3-chloro-3,4-dihydroxycyclo hexa-1,5-diene dehydrogenase</fullName>
    </submittedName>
</protein>
<dbReference type="InterPro" id="IPR050463">
    <property type="entry name" value="Gfo/Idh/MocA_oxidrdct_glycsds"/>
</dbReference>
<dbReference type="PANTHER" id="PTHR43818:SF11">
    <property type="entry name" value="BCDNA.GH03377"/>
    <property type="match status" value="1"/>
</dbReference>
<name>A0A2U3IDB7_9BURK</name>
<feature type="domain" description="Gfo/Idh/MocA-like oxidoreductase N-terminal" evidence="2">
    <location>
        <begin position="14"/>
        <end position="128"/>
    </location>
</feature>
<dbReference type="Gene3D" id="3.30.360.10">
    <property type="entry name" value="Dihydrodipicolinate Reductase, domain 2"/>
    <property type="match status" value="1"/>
</dbReference>
<dbReference type="InterPro" id="IPR036291">
    <property type="entry name" value="NAD(P)-bd_dom_sf"/>
</dbReference>
<evidence type="ECO:0000259" key="2">
    <source>
        <dbReference type="Pfam" id="PF01408"/>
    </source>
</evidence>
<dbReference type="GO" id="GO:0000166">
    <property type="term" value="F:nucleotide binding"/>
    <property type="evidence" value="ECO:0007669"/>
    <property type="project" value="InterPro"/>
</dbReference>
<keyword evidence="1" id="KW-0560">Oxidoreductase</keyword>
<dbReference type="InterPro" id="IPR000683">
    <property type="entry name" value="Gfo/Idh/MocA-like_OxRdtase_N"/>
</dbReference>
<dbReference type="Gene3D" id="3.40.50.720">
    <property type="entry name" value="NAD(P)-binding Rossmann-like Domain"/>
    <property type="match status" value="1"/>
</dbReference>
<keyword evidence="5" id="KW-1185">Reference proteome</keyword>
<dbReference type="SUPFAM" id="SSF55347">
    <property type="entry name" value="Glyceraldehyde-3-phosphate dehydrogenase-like, C-terminal domain"/>
    <property type="match status" value="1"/>
</dbReference>
<dbReference type="Pfam" id="PF22725">
    <property type="entry name" value="GFO_IDH_MocA_C3"/>
    <property type="match status" value="1"/>
</dbReference>
<organism evidence="4 5">
    <name type="scientific">Caballeronia novacaledonica</name>
    <dbReference type="NCBI Taxonomy" id="1544861"/>
    <lineage>
        <taxon>Bacteria</taxon>
        <taxon>Pseudomonadati</taxon>
        <taxon>Pseudomonadota</taxon>
        <taxon>Betaproteobacteria</taxon>
        <taxon>Burkholderiales</taxon>
        <taxon>Burkholderiaceae</taxon>
        <taxon>Caballeronia</taxon>
    </lineage>
</organism>
<dbReference type="PANTHER" id="PTHR43818">
    <property type="entry name" value="BCDNA.GH03377"/>
    <property type="match status" value="1"/>
</dbReference>
<feature type="domain" description="GFO/IDH/MocA-like oxidoreductase" evidence="3">
    <location>
        <begin position="138"/>
        <end position="283"/>
    </location>
</feature>
<gene>
    <name evidence="4" type="ORF">NOV72_05387</name>
</gene>
<dbReference type="RefSeq" id="WP_106857641.1">
    <property type="nucleotide sequence ID" value="NZ_OGTP01000027.1"/>
</dbReference>
<evidence type="ECO:0000313" key="5">
    <source>
        <dbReference type="Proteomes" id="UP000238169"/>
    </source>
</evidence>
<sequence>MQHEDLSQDRNADLRVAILGAGMIAEVHRRAALLAGARVVGAMASTPARSRIAAERWKTSPITSISELVSIAPDVVHVCSPNALHAEHVEAAIEVGAHVICEKPLAVDSATAQRLSDSAKSRGRIATVPFVYRFHPLVREIRARVEAGEFGRWQLLHGSYLQDWLLSPFATSWRVDSSTGGPSRTFADIGSHWCDLMEFITGERIASLCAAMTTTVEQRPITSTATFAGQPSDSEMRAVDTEDAATVMFRTGAGVLGSVTVSQVSAGRKNRLWFEFDGEKQSAVFDQENPETVWIGTEDAAQILHRSPATGSAEQRRLSSLPPGHAHGYAQCFENFVADTYATVRGEHRDGLPTFDDGVRSALIVDAVVASAKSGSWVTV</sequence>
<dbReference type="InterPro" id="IPR055170">
    <property type="entry name" value="GFO_IDH_MocA-like_dom"/>
</dbReference>
<dbReference type="AlphaFoldDB" id="A0A2U3IDB7"/>
<reference evidence="5" key="1">
    <citation type="submission" date="2018-01" db="EMBL/GenBank/DDBJ databases">
        <authorList>
            <person name="Peeters C."/>
        </authorList>
    </citation>
    <scope>NUCLEOTIDE SEQUENCE [LARGE SCALE GENOMIC DNA]</scope>
</reference>
<dbReference type="GO" id="GO:0016491">
    <property type="term" value="F:oxidoreductase activity"/>
    <property type="evidence" value="ECO:0007669"/>
    <property type="project" value="UniProtKB-KW"/>
</dbReference>
<accession>A0A2U3IDB7</accession>
<evidence type="ECO:0000313" key="4">
    <source>
        <dbReference type="EMBL" id="SPB18188.1"/>
    </source>
</evidence>
<dbReference type="OrthoDB" id="9781031at2"/>
<evidence type="ECO:0000256" key="1">
    <source>
        <dbReference type="ARBA" id="ARBA00023002"/>
    </source>
</evidence>
<proteinExistence type="predicted"/>
<dbReference type="EMBL" id="OGTP01000027">
    <property type="protein sequence ID" value="SPB18188.1"/>
    <property type="molecule type" value="Genomic_DNA"/>
</dbReference>
<dbReference type="SUPFAM" id="SSF51735">
    <property type="entry name" value="NAD(P)-binding Rossmann-fold domains"/>
    <property type="match status" value="1"/>
</dbReference>